<sequence length="17" mass="2008">MNHQLTISTYSIFSLPR</sequence>
<evidence type="ECO:0000313" key="1">
    <source>
        <dbReference type="EMBL" id="MBX70509.1"/>
    </source>
</evidence>
<accession>A0A2P2QU16</accession>
<dbReference type="AlphaFoldDB" id="A0A2P2QU16"/>
<reference evidence="1" key="1">
    <citation type="submission" date="2018-02" db="EMBL/GenBank/DDBJ databases">
        <title>Rhizophora mucronata_Transcriptome.</title>
        <authorList>
            <person name="Meera S.P."/>
            <person name="Sreeshan A."/>
            <person name="Augustine A."/>
        </authorList>
    </citation>
    <scope>NUCLEOTIDE SEQUENCE</scope>
    <source>
        <tissue evidence="1">Leaf</tissue>
    </source>
</reference>
<proteinExistence type="predicted"/>
<dbReference type="EMBL" id="GGEC01090025">
    <property type="protein sequence ID" value="MBX70509.1"/>
    <property type="molecule type" value="Transcribed_RNA"/>
</dbReference>
<name>A0A2P2QU16_RHIMU</name>
<organism evidence="1">
    <name type="scientific">Rhizophora mucronata</name>
    <name type="common">Asiatic mangrove</name>
    <dbReference type="NCBI Taxonomy" id="61149"/>
    <lineage>
        <taxon>Eukaryota</taxon>
        <taxon>Viridiplantae</taxon>
        <taxon>Streptophyta</taxon>
        <taxon>Embryophyta</taxon>
        <taxon>Tracheophyta</taxon>
        <taxon>Spermatophyta</taxon>
        <taxon>Magnoliopsida</taxon>
        <taxon>eudicotyledons</taxon>
        <taxon>Gunneridae</taxon>
        <taxon>Pentapetalae</taxon>
        <taxon>rosids</taxon>
        <taxon>fabids</taxon>
        <taxon>Malpighiales</taxon>
        <taxon>Rhizophoraceae</taxon>
        <taxon>Rhizophora</taxon>
    </lineage>
</organism>
<protein>
    <submittedName>
        <fullName evidence="1">Uncharacterized protein</fullName>
    </submittedName>
</protein>